<name>A0A2G5C235_AQUCA</name>
<proteinExistence type="predicted"/>
<keyword evidence="2" id="KW-1185">Reference proteome</keyword>
<dbReference type="InParanoid" id="A0A2G5C235"/>
<sequence>MEEQEAAAVSEKAEENSHRNEICIWLISSLVRSTGFFSDCYNDLSSLYGIHWASIWNWPDMLCSQQPFDVEEIHADKASEVRALLFSSWC</sequence>
<evidence type="ECO:0000313" key="1">
    <source>
        <dbReference type="EMBL" id="PIA24867.1"/>
    </source>
</evidence>
<dbReference type="AlphaFoldDB" id="A0A2G5C235"/>
<protein>
    <submittedName>
        <fullName evidence="1">Uncharacterized protein</fullName>
    </submittedName>
</protein>
<accession>A0A2G5C235</accession>
<organism evidence="1 2">
    <name type="scientific">Aquilegia coerulea</name>
    <name type="common">Rocky mountain columbine</name>
    <dbReference type="NCBI Taxonomy" id="218851"/>
    <lineage>
        <taxon>Eukaryota</taxon>
        <taxon>Viridiplantae</taxon>
        <taxon>Streptophyta</taxon>
        <taxon>Embryophyta</taxon>
        <taxon>Tracheophyta</taxon>
        <taxon>Spermatophyta</taxon>
        <taxon>Magnoliopsida</taxon>
        <taxon>Ranunculales</taxon>
        <taxon>Ranunculaceae</taxon>
        <taxon>Thalictroideae</taxon>
        <taxon>Aquilegia</taxon>
    </lineage>
</organism>
<gene>
    <name evidence="1" type="ORF">AQUCO_16800004v1</name>
</gene>
<evidence type="ECO:0000313" key="2">
    <source>
        <dbReference type="Proteomes" id="UP000230069"/>
    </source>
</evidence>
<dbReference type="EMBL" id="KZ305169">
    <property type="protein sequence ID" value="PIA24867.1"/>
    <property type="molecule type" value="Genomic_DNA"/>
</dbReference>
<dbReference type="Proteomes" id="UP000230069">
    <property type="component" value="Unassembled WGS sequence"/>
</dbReference>
<reference evidence="1 2" key="1">
    <citation type="submission" date="2017-09" db="EMBL/GenBank/DDBJ databases">
        <title>WGS assembly of Aquilegia coerulea Goldsmith.</title>
        <authorList>
            <person name="Hodges S."/>
            <person name="Kramer E."/>
            <person name="Nordborg M."/>
            <person name="Tomkins J."/>
            <person name="Borevitz J."/>
            <person name="Derieg N."/>
            <person name="Yan J."/>
            <person name="Mihaltcheva S."/>
            <person name="Hayes R.D."/>
            <person name="Rokhsar D."/>
        </authorList>
    </citation>
    <scope>NUCLEOTIDE SEQUENCE [LARGE SCALE GENOMIC DNA]</scope>
    <source>
        <strain evidence="2">cv. Goldsmith</strain>
    </source>
</reference>